<accession>A0A0C1FJJ9</accession>
<protein>
    <submittedName>
        <fullName evidence="1">Uncharacterized protein</fullName>
    </submittedName>
</protein>
<organism evidence="1 2">
    <name type="scientific">Kaistella jeonii</name>
    <dbReference type="NCBI Taxonomy" id="266749"/>
    <lineage>
        <taxon>Bacteria</taxon>
        <taxon>Pseudomonadati</taxon>
        <taxon>Bacteroidota</taxon>
        <taxon>Flavobacteriia</taxon>
        <taxon>Flavobacteriales</taxon>
        <taxon>Weeksellaceae</taxon>
        <taxon>Chryseobacterium group</taxon>
        <taxon>Kaistella</taxon>
    </lineage>
</organism>
<sequence>MLTSQELTDAYERFDDDRIIRIATFESKSLREIAVPILENEIKTRNLPKELLEWIKLERHFFKGSELGMLKGRIRNSTCSNCAAKRKPIMGFHIHHCSVWNFPKEMKVLLCENCGKKLRNKNYKIAATLGWASKTGFLQVPYYFISELIDSFKFEKISNQIIEDFIFENTGLLRQQGIDKMEKIIQQYNSNQMHAQKPEIPSMVDFI</sequence>
<dbReference type="Proteomes" id="UP000031473">
    <property type="component" value="Unassembled WGS sequence"/>
</dbReference>
<dbReference type="EMBL" id="JSYL01000011">
    <property type="protein sequence ID" value="KIA88079.1"/>
    <property type="molecule type" value="Genomic_DNA"/>
</dbReference>
<name>A0A0C1FJJ9_9FLAO</name>
<evidence type="ECO:0000313" key="2">
    <source>
        <dbReference type="Proteomes" id="UP000031473"/>
    </source>
</evidence>
<keyword evidence="2" id="KW-1185">Reference proteome</keyword>
<evidence type="ECO:0000313" key="1">
    <source>
        <dbReference type="EMBL" id="KIA88079.1"/>
    </source>
</evidence>
<gene>
    <name evidence="1" type="ORF">OA86_12845</name>
</gene>
<proteinExistence type="predicted"/>
<reference evidence="1 2" key="1">
    <citation type="submission" date="2014-10" db="EMBL/GenBank/DDBJ databases">
        <title>Kaistella jeonii genome.</title>
        <authorList>
            <person name="Clayton J.T."/>
            <person name="Newman J.D."/>
        </authorList>
    </citation>
    <scope>NUCLEOTIDE SEQUENCE [LARGE SCALE GENOMIC DNA]</scope>
    <source>
        <strain evidence="1 2">DSM 17048</strain>
    </source>
</reference>
<dbReference type="AlphaFoldDB" id="A0A0C1FJJ9"/>
<dbReference type="OrthoDB" id="359260at2"/>
<comment type="caution">
    <text evidence="1">The sequence shown here is derived from an EMBL/GenBank/DDBJ whole genome shotgun (WGS) entry which is preliminary data.</text>
</comment>
<dbReference type="RefSeq" id="WP_039354014.1">
    <property type="nucleotide sequence ID" value="NZ_FOLA01000013.1"/>
</dbReference>
<dbReference type="STRING" id="266749.SAMN05421876_11366"/>